<organism evidence="1 2">
    <name type="scientific">Mollisia scopiformis</name>
    <name type="common">Conifer needle endophyte fungus</name>
    <name type="synonym">Phialocephala scopiformis</name>
    <dbReference type="NCBI Taxonomy" id="149040"/>
    <lineage>
        <taxon>Eukaryota</taxon>
        <taxon>Fungi</taxon>
        <taxon>Dikarya</taxon>
        <taxon>Ascomycota</taxon>
        <taxon>Pezizomycotina</taxon>
        <taxon>Leotiomycetes</taxon>
        <taxon>Helotiales</taxon>
        <taxon>Mollisiaceae</taxon>
        <taxon>Mollisia</taxon>
    </lineage>
</organism>
<reference evidence="1 2" key="1">
    <citation type="submission" date="2015-10" db="EMBL/GenBank/DDBJ databases">
        <title>Full genome of DAOMC 229536 Phialocephala scopiformis, a fungal endophyte of spruce producing the potent anti-insectan compound rugulosin.</title>
        <authorList>
            <consortium name="DOE Joint Genome Institute"/>
            <person name="Walker A.K."/>
            <person name="Frasz S.L."/>
            <person name="Seifert K.A."/>
            <person name="Miller J.D."/>
            <person name="Mondo S.J."/>
            <person name="Labutti K."/>
            <person name="Lipzen A."/>
            <person name="Dockter R."/>
            <person name="Kennedy M."/>
            <person name="Grigoriev I.V."/>
            <person name="Spatafora J.W."/>
        </authorList>
    </citation>
    <scope>NUCLEOTIDE SEQUENCE [LARGE SCALE GENOMIC DNA]</scope>
    <source>
        <strain evidence="1 2">CBS 120377</strain>
    </source>
</reference>
<name>A0A132B3I2_MOLSC</name>
<proteinExistence type="predicted"/>
<dbReference type="EMBL" id="KQ947443">
    <property type="protein sequence ID" value="KUJ06813.1"/>
    <property type="molecule type" value="Genomic_DNA"/>
</dbReference>
<dbReference type="GeneID" id="28833071"/>
<evidence type="ECO:0008006" key="3">
    <source>
        <dbReference type="Google" id="ProtNLM"/>
    </source>
</evidence>
<gene>
    <name evidence="1" type="ORF">LY89DRAFT_790197</name>
</gene>
<dbReference type="OrthoDB" id="5422579at2759"/>
<sequence length="683" mass="78522">MASTKYRLIDAMIAEFREACPYEQALQRALAEAEAAEIARNLPYLTDHGHKPPKLPAELWDKILEKLSRKDVKAVRSAWRSWTAIGIKFLFNPFVFRPDRDDFARFDHLSQAPGFTSVHSLRFELGTLPLVFAPHNLGWAYCLYVQSSIGVVHSSRMLVNLMNTQALLPRVWERIILHLGGGKNSNLTEFLPEQFLAHYAAWNVRWHEAKQPHGNVQRLGDVLSKMKSVSRIDISYKTCPFDNVINMEAWTQGTLNHNYAKTVQELDAIFQALKKSPHTINHFSHDELPVSFFMKSSEHILQITAPLSQLATLHLSFDATLAPHASFWKGLGTCLQTIPGLQNLRFGFAPFPTGHINQVGWRGGPDRLTGQWYAPLWKILGNYTWKNLKTLRLDGMVLCETGLIQLFERHSNTLRSVELHNIGLWQGSFQVVFSYLRTLSLKAFKVRGYCEGLHHKSERWRFGLHFDCLDPRWSWKFREHIMLREEDMNDTGWHNTQWPEDGSDGFEPRSKGGVRTKLERFVLGTDLGHGEWPLDDSDSLMESEWNIHNVNCGDCVRTNDQIDKQWDEQLAIPLSKNRDWTATNASVPGVGEPRIVGFYDKKNGYDEFGFDRRGRDSTGDLMIKGFQRVFSWSGITVEGPWLHRLMREGILCRIPRYSKALSASSENVFQESDDIKKNLHWHV</sequence>
<accession>A0A132B3I2</accession>
<evidence type="ECO:0000313" key="2">
    <source>
        <dbReference type="Proteomes" id="UP000070700"/>
    </source>
</evidence>
<dbReference type="AlphaFoldDB" id="A0A132B3I2"/>
<dbReference type="InParanoid" id="A0A132B3I2"/>
<dbReference type="SUPFAM" id="SSF52047">
    <property type="entry name" value="RNI-like"/>
    <property type="match status" value="1"/>
</dbReference>
<keyword evidence="2" id="KW-1185">Reference proteome</keyword>
<protein>
    <recommendedName>
        <fullName evidence="3">F-box domain-containing protein</fullName>
    </recommendedName>
</protein>
<evidence type="ECO:0000313" key="1">
    <source>
        <dbReference type="EMBL" id="KUJ06813.1"/>
    </source>
</evidence>
<dbReference type="KEGG" id="psco:LY89DRAFT_790197"/>
<dbReference type="Proteomes" id="UP000070700">
    <property type="component" value="Unassembled WGS sequence"/>
</dbReference>
<dbReference type="RefSeq" id="XP_018061168.1">
    <property type="nucleotide sequence ID" value="XM_018223345.1"/>
</dbReference>